<gene>
    <name evidence="7" type="ORF">RN001_010253</name>
</gene>
<dbReference type="AlphaFoldDB" id="A0AAN7PW70"/>
<dbReference type="PANTHER" id="PTHR24096:SF149">
    <property type="entry name" value="AMP-BINDING DOMAIN-CONTAINING PROTEIN-RELATED"/>
    <property type="match status" value="1"/>
</dbReference>
<dbReference type="InterPro" id="IPR025110">
    <property type="entry name" value="AMP-bd_C"/>
</dbReference>
<dbReference type="Gene3D" id="3.30.300.30">
    <property type="match status" value="2"/>
</dbReference>
<dbReference type="InterPro" id="IPR000873">
    <property type="entry name" value="AMP-dep_synth/lig_dom"/>
</dbReference>
<dbReference type="Proteomes" id="UP001353858">
    <property type="component" value="Unassembled WGS sequence"/>
</dbReference>
<evidence type="ECO:0008006" key="9">
    <source>
        <dbReference type="Google" id="ProtNLM"/>
    </source>
</evidence>
<dbReference type="Pfam" id="PF13193">
    <property type="entry name" value="AMP-binding_C"/>
    <property type="match status" value="2"/>
</dbReference>
<dbReference type="InterPro" id="IPR045851">
    <property type="entry name" value="AMP-bd_C_sf"/>
</dbReference>
<feature type="domain" description="AMP-binding enzyme C-terminal" evidence="6">
    <location>
        <begin position="945"/>
        <end position="1021"/>
    </location>
</feature>
<dbReference type="Pfam" id="PF00501">
    <property type="entry name" value="AMP-binding"/>
    <property type="match status" value="2"/>
</dbReference>
<dbReference type="GO" id="GO:0005777">
    <property type="term" value="C:peroxisome"/>
    <property type="evidence" value="ECO:0007669"/>
    <property type="project" value="UniProtKB-SubCell"/>
</dbReference>
<dbReference type="Gene3D" id="3.40.50.12780">
    <property type="entry name" value="N-terminal domain of ligase-like"/>
    <property type="match status" value="2"/>
</dbReference>
<evidence type="ECO:0000313" key="7">
    <source>
        <dbReference type="EMBL" id="KAK4877747.1"/>
    </source>
</evidence>
<keyword evidence="8" id="KW-1185">Reference proteome</keyword>
<evidence type="ECO:0000256" key="3">
    <source>
        <dbReference type="ARBA" id="ARBA00022598"/>
    </source>
</evidence>
<evidence type="ECO:0000256" key="2">
    <source>
        <dbReference type="ARBA" id="ARBA00006432"/>
    </source>
</evidence>
<dbReference type="SUPFAM" id="SSF56801">
    <property type="entry name" value="Acetyl-CoA synthetase-like"/>
    <property type="match status" value="2"/>
</dbReference>
<dbReference type="GO" id="GO:0016405">
    <property type="term" value="F:CoA-ligase activity"/>
    <property type="evidence" value="ECO:0007669"/>
    <property type="project" value="TreeGrafter"/>
</dbReference>
<evidence type="ECO:0000256" key="4">
    <source>
        <dbReference type="ARBA" id="ARBA00023140"/>
    </source>
</evidence>
<feature type="domain" description="AMP-dependent synthetase/ligase" evidence="5">
    <location>
        <begin position="52"/>
        <end position="415"/>
    </location>
</feature>
<evidence type="ECO:0000313" key="8">
    <source>
        <dbReference type="Proteomes" id="UP001353858"/>
    </source>
</evidence>
<dbReference type="PROSITE" id="PS00455">
    <property type="entry name" value="AMP_BINDING"/>
    <property type="match status" value="2"/>
</dbReference>
<comment type="caution">
    <text evidence="7">The sequence shown here is derived from an EMBL/GenBank/DDBJ whole genome shotgun (WGS) entry which is preliminary data.</text>
</comment>
<evidence type="ECO:0000259" key="5">
    <source>
        <dbReference type="Pfam" id="PF00501"/>
    </source>
</evidence>
<accession>A0AAN7PW70</accession>
<feature type="domain" description="AMP-dependent synthetase/ligase" evidence="5">
    <location>
        <begin position="548"/>
        <end position="895"/>
    </location>
</feature>
<evidence type="ECO:0000259" key="6">
    <source>
        <dbReference type="Pfam" id="PF13193"/>
    </source>
</evidence>
<keyword evidence="4" id="KW-0576">Peroxisome</keyword>
<evidence type="ECO:0000256" key="1">
    <source>
        <dbReference type="ARBA" id="ARBA00004275"/>
    </source>
</evidence>
<reference evidence="8" key="1">
    <citation type="submission" date="2023-01" db="EMBL/GenBank/DDBJ databases">
        <title>Key to firefly adult light organ development and bioluminescence: homeobox transcription factors regulate luciferase expression and transportation to peroxisome.</title>
        <authorList>
            <person name="Fu X."/>
        </authorList>
    </citation>
    <scope>NUCLEOTIDE SEQUENCE [LARGE SCALE GENOMIC DNA]</scope>
</reference>
<organism evidence="7 8">
    <name type="scientific">Aquatica leii</name>
    <dbReference type="NCBI Taxonomy" id="1421715"/>
    <lineage>
        <taxon>Eukaryota</taxon>
        <taxon>Metazoa</taxon>
        <taxon>Ecdysozoa</taxon>
        <taxon>Arthropoda</taxon>
        <taxon>Hexapoda</taxon>
        <taxon>Insecta</taxon>
        <taxon>Pterygota</taxon>
        <taxon>Neoptera</taxon>
        <taxon>Endopterygota</taxon>
        <taxon>Coleoptera</taxon>
        <taxon>Polyphaga</taxon>
        <taxon>Elateriformia</taxon>
        <taxon>Elateroidea</taxon>
        <taxon>Lampyridae</taxon>
        <taxon>Luciolinae</taxon>
        <taxon>Aquatica</taxon>
    </lineage>
</organism>
<comment type="subcellular location">
    <subcellularLocation>
        <location evidence="1">Peroxisome</location>
    </subcellularLocation>
</comment>
<comment type="similarity">
    <text evidence="2">Belongs to the ATP-dependent AMP-binding enzyme family.</text>
</comment>
<name>A0AAN7PW70_9COLE</name>
<sequence length="1036" mass="116703">MKENNGQFIEKTMKLLWRTPQSINVDDKIIHVPKSAYIPDPRGLGYTLFYCMQKHKDKIAQIDGITGEKDTFRSLLQRCVQTALKMRCLGITPNDIVTTCTFNHLNSCVPYLATLFLGAKIANFDPTLSLQDIVRLMRQVMPKLIFVIPEAFDLIKSAVKELNEPVHIVVFGPSDEHTSFCEFLEPSKEESEFKPHETVDLKDTALILFSSGTSGLPKGICINHYGFMHQQMNLTNMGFCLDIILSFSSLYWATTSALLSASIFVGGARLIIPKFDTPLIWTAIDKFKPTLIYGSPFHYQRLYDAKPLTVDVSSVKQVGVGGSNLLKNRILVIRSMFPTARLCGGYGQTEMAMLITIFSGNQVDDKFILAKPTSCGFGVPGISYKVVDIETEEILGPNQQGELRLKTDYCLNGYYNLDASDCWDKDGWYQTYDLVYYDKDKCFYVVDRLKEFLKFQSWHVPPSFLESILVTHQDVSDAVVIGLPHDLDGCHLLALVVLKNPNSGVTPKELEKYVEKRVDDTKRLRGGVKIIKKIPSTEIGKIDGITGEKDTYRSLLQRCVRTALKMRCLGITTNDIVTTCTFNHLNSCVPYLATLFLGAKIANFDLTLSLQDIVRLMRQVMPKLIFVIPEAFDLIKSAVKELNEPVHIVVFGPSDEHTSFCEFLEPSKEESEFKPHETVDLKDTALILFSSGTSGLPKGICINHYGFMHQQMNLTNMGFCLDIILSFSSLYWVTTSAFLSASIFVGGARLIIPKFDTPLIWTTIDKFKPTLIYGSPFHYQRLYDAKPLTVDVSSVKQVGVGGSNLLKNRILIIRGMFPTAQLCCSYGQTEMAMLITIFSGNQVDDKFILAKPTSCGFGVPGISYKVVDIETEEILGPNQQGELRLKTDYCLNGYYNLDASDCWDKDGWYRTYDLVYYDKDKCFYVVDRLKEFLKFQSCHVSPSFLESILVTHQDVSDAVVIGLPHDLDGCHLLALVVLKNPNSGVTPKELEKYVEERVDDTKRLRGGVKIIKKIPSTEIGKVQRRKIRDMHLRGEI</sequence>
<keyword evidence="3" id="KW-0436">Ligase</keyword>
<dbReference type="EMBL" id="JARPUR010000004">
    <property type="protein sequence ID" value="KAK4877747.1"/>
    <property type="molecule type" value="Genomic_DNA"/>
</dbReference>
<dbReference type="InterPro" id="IPR020845">
    <property type="entry name" value="AMP-binding_CS"/>
</dbReference>
<dbReference type="PANTHER" id="PTHR24096">
    <property type="entry name" value="LONG-CHAIN-FATTY-ACID--COA LIGASE"/>
    <property type="match status" value="1"/>
</dbReference>
<proteinExistence type="inferred from homology"/>
<protein>
    <recommendedName>
        <fullName evidence="9">Luciferin 4-monooxygenase</fullName>
    </recommendedName>
</protein>
<dbReference type="InterPro" id="IPR042099">
    <property type="entry name" value="ANL_N_sf"/>
</dbReference>
<feature type="domain" description="AMP-binding enzyme C-terminal" evidence="6">
    <location>
        <begin position="465"/>
        <end position="541"/>
    </location>
</feature>